<evidence type="ECO:0000313" key="3">
    <source>
        <dbReference type="Proteomes" id="UP000604046"/>
    </source>
</evidence>
<dbReference type="AlphaFoldDB" id="A0A812KNP0"/>
<organism evidence="2 3">
    <name type="scientific">Symbiodinium natans</name>
    <dbReference type="NCBI Taxonomy" id="878477"/>
    <lineage>
        <taxon>Eukaryota</taxon>
        <taxon>Sar</taxon>
        <taxon>Alveolata</taxon>
        <taxon>Dinophyceae</taxon>
        <taxon>Suessiales</taxon>
        <taxon>Symbiodiniaceae</taxon>
        <taxon>Symbiodinium</taxon>
    </lineage>
</organism>
<feature type="compositionally biased region" description="Basic residues" evidence="1">
    <location>
        <begin position="282"/>
        <end position="293"/>
    </location>
</feature>
<comment type="caution">
    <text evidence="2">The sequence shown here is derived from an EMBL/GenBank/DDBJ whole genome shotgun (WGS) entry which is preliminary data.</text>
</comment>
<protein>
    <submittedName>
        <fullName evidence="2">Mok12 protein</fullName>
    </submittedName>
</protein>
<feature type="region of interest" description="Disordered" evidence="1">
    <location>
        <begin position="268"/>
        <end position="296"/>
    </location>
</feature>
<keyword evidence="3" id="KW-1185">Reference proteome</keyword>
<dbReference type="OrthoDB" id="445764at2759"/>
<dbReference type="EMBL" id="CAJNDS010000734">
    <property type="protein sequence ID" value="CAE7230898.1"/>
    <property type="molecule type" value="Genomic_DNA"/>
</dbReference>
<sequence>KAPHFKIRIRRAFSRGLVHHHHHHHHNGPVVISDVGQVLPPVVVHVRPPEILPASGANVVPAPVEPPSTPLTAAALQRHEALMQQQQVDHSASDAMAQAGIPASLSLGMSMHQGAVFGVVSTIAVEAMQITLAEKRGNVADQTASIASAAMRGAVVGAAGGGMALMLGPTAPTAIFVGYGLMREWMAQGYSWVHNEITGPVALNRAVEVSGSAAGGVAGAMAAATLLSGFGGVVVAAAAGCSGFAGSLGGREVASVCFDLLSSERISRSRSSGSGMSSSSRRSSRKSSRRRSKGWMPSEPQLLEAYSLLGVDPCCSNTELKHAFRRAVVLQDDAGCAPFRDVLRAMERIRSTRQTPLELDIRNLDSGTHENSRSCRSSLGATSLESDSQLASFIGGMAAHPASGVSF</sequence>
<feature type="compositionally biased region" description="Low complexity" evidence="1">
    <location>
        <begin position="269"/>
        <end position="281"/>
    </location>
</feature>
<feature type="non-terminal residue" evidence="2">
    <location>
        <position position="1"/>
    </location>
</feature>
<gene>
    <name evidence="2" type="primary">mok12</name>
    <name evidence="2" type="ORF">SNAT2548_LOCUS9420</name>
</gene>
<dbReference type="Proteomes" id="UP000604046">
    <property type="component" value="Unassembled WGS sequence"/>
</dbReference>
<proteinExistence type="predicted"/>
<evidence type="ECO:0000313" key="2">
    <source>
        <dbReference type="EMBL" id="CAE7230898.1"/>
    </source>
</evidence>
<accession>A0A812KNP0</accession>
<name>A0A812KNP0_9DINO</name>
<reference evidence="2" key="1">
    <citation type="submission" date="2021-02" db="EMBL/GenBank/DDBJ databases">
        <authorList>
            <person name="Dougan E. K."/>
            <person name="Rhodes N."/>
            <person name="Thang M."/>
            <person name="Chan C."/>
        </authorList>
    </citation>
    <scope>NUCLEOTIDE SEQUENCE</scope>
</reference>
<evidence type="ECO:0000256" key="1">
    <source>
        <dbReference type="SAM" id="MobiDB-lite"/>
    </source>
</evidence>